<organism evidence="3 4">
    <name type="scientific">Lasius niger</name>
    <name type="common">Black garden ant</name>
    <dbReference type="NCBI Taxonomy" id="67767"/>
    <lineage>
        <taxon>Eukaryota</taxon>
        <taxon>Metazoa</taxon>
        <taxon>Ecdysozoa</taxon>
        <taxon>Arthropoda</taxon>
        <taxon>Hexapoda</taxon>
        <taxon>Insecta</taxon>
        <taxon>Pterygota</taxon>
        <taxon>Neoptera</taxon>
        <taxon>Endopterygota</taxon>
        <taxon>Hymenoptera</taxon>
        <taxon>Apocrita</taxon>
        <taxon>Aculeata</taxon>
        <taxon>Formicoidea</taxon>
        <taxon>Formicidae</taxon>
        <taxon>Formicinae</taxon>
        <taxon>Lasius</taxon>
        <taxon>Lasius</taxon>
    </lineage>
</organism>
<dbReference type="Gene3D" id="1.10.1380.10">
    <property type="entry name" value="Neutral endopeptidase , domain2"/>
    <property type="match status" value="2"/>
</dbReference>
<dbReference type="Gene3D" id="3.40.390.10">
    <property type="entry name" value="Collagenase (Catalytic Domain)"/>
    <property type="match status" value="2"/>
</dbReference>
<keyword evidence="4" id="KW-1185">Reference proteome</keyword>
<feature type="domain" description="Peptidase M13 C-terminal" evidence="2">
    <location>
        <begin position="203"/>
        <end position="338"/>
    </location>
</feature>
<dbReference type="InterPro" id="IPR042089">
    <property type="entry name" value="Peptidase_M13_dom_2"/>
</dbReference>
<protein>
    <submittedName>
        <fullName evidence="3">Membrane metallo-endopeptidase-like 1-like isoform x1 protein</fullName>
    </submittedName>
</protein>
<dbReference type="GO" id="GO:0005886">
    <property type="term" value="C:plasma membrane"/>
    <property type="evidence" value="ECO:0007669"/>
    <property type="project" value="TreeGrafter"/>
</dbReference>
<dbReference type="SUPFAM" id="SSF55486">
    <property type="entry name" value="Metalloproteases ('zincins'), catalytic domain"/>
    <property type="match status" value="2"/>
</dbReference>
<gene>
    <name evidence="3" type="ORF">RF55_12760</name>
</gene>
<dbReference type="PaxDb" id="67767-A0A0J7KC30"/>
<dbReference type="STRING" id="67767.A0A0J7KC30"/>
<dbReference type="PANTHER" id="PTHR11733:SF167">
    <property type="entry name" value="FI17812P1-RELATED"/>
    <property type="match status" value="1"/>
</dbReference>
<dbReference type="GO" id="GO:0004222">
    <property type="term" value="F:metalloendopeptidase activity"/>
    <property type="evidence" value="ECO:0007669"/>
    <property type="project" value="InterPro"/>
</dbReference>
<dbReference type="InterPro" id="IPR000718">
    <property type="entry name" value="Peptidase_M13"/>
</dbReference>
<dbReference type="EMBL" id="LBMM01009829">
    <property type="protein sequence ID" value="KMQ87857.1"/>
    <property type="molecule type" value="Genomic_DNA"/>
</dbReference>
<dbReference type="PROSITE" id="PS51885">
    <property type="entry name" value="NEPRILYSIN"/>
    <property type="match status" value="1"/>
</dbReference>
<proteinExistence type="inferred from homology"/>
<sequence length="697" mass="82107">MKTIMQQMLDETKGWPKYIKTITEVVRAFAKDKGIKIPKQKLFTDVTELIEFETNLENIIEYKKKILEKSTATGDKMTIARLQEYYDLTRAQEATAKILDIFDDVKEEMMTYIKYSMWRNSLTYFVIQRIHNMSLRIDYPEWYDNQTALAEMYKGLEIDDNYFTNVLAIIKYKNIIKRRSFRESMHRDERLHRWLLDLLSDNPNYDQQSNVINIPAAIMQYPYFSSNGPVAGNYGAIGSIIGQLLYHSVNLYIESYFAYEDNVKWKIRNRQTFEKGSICSIKRYRNFLLNVINGNPEYIQLYENLVKDEIVAHFIGIQVASAAFQKRMSNSPELISDFRSYKITSEDTNSQSKLPITNFTQEQLFFLFNTLVLDIFDDVKEEMITYIKYSMWQNTLTNFMIQRIYNMSLRIDYPEWYDNPTALAEMYKGLEIDDNYFTNVLAIIKYKNIIKQRGFHESMHRDERLHRWLLDLLSDNPNYDQQSNVINIPAAIMQYPYFSSNGPVAGNYGAIGSIIGQLLYHSVNLYIESYFAYEDNVKWKIRNRQTFEKGSICSIKRYRNFLLNVINGNPEYIQLYENLVKDEIVAHFIGIQVASAAFQKRMSNSPELISDFRSYKITSEDTNSQSKLPITNFTQEQLFFLFNTLLLCGMHNPYDEDLIDIFRLKEQISDNLANIVAFSKAFNCPFNCYNIWQSKES</sequence>
<evidence type="ECO:0000259" key="2">
    <source>
        <dbReference type="Pfam" id="PF01431"/>
    </source>
</evidence>
<dbReference type="Pfam" id="PF01431">
    <property type="entry name" value="Peptidase_M13"/>
    <property type="match status" value="2"/>
</dbReference>
<dbReference type="OrthoDB" id="6475849at2759"/>
<reference evidence="3 4" key="1">
    <citation type="submission" date="2015-04" db="EMBL/GenBank/DDBJ databases">
        <title>Lasius niger genome sequencing.</title>
        <authorList>
            <person name="Konorov E.A."/>
            <person name="Nikitin M.A."/>
            <person name="Kirill M.V."/>
            <person name="Chang P."/>
        </authorList>
    </citation>
    <scope>NUCLEOTIDE SEQUENCE [LARGE SCALE GENOMIC DNA]</scope>
    <source>
        <tissue evidence="3">Whole</tissue>
    </source>
</reference>
<feature type="domain" description="Peptidase M13 C-terminal" evidence="2">
    <location>
        <begin position="477"/>
        <end position="685"/>
    </location>
</feature>
<evidence type="ECO:0000256" key="1">
    <source>
        <dbReference type="ARBA" id="ARBA00007357"/>
    </source>
</evidence>
<evidence type="ECO:0000313" key="3">
    <source>
        <dbReference type="EMBL" id="KMQ87857.1"/>
    </source>
</evidence>
<dbReference type="AlphaFoldDB" id="A0A0J7KC30"/>
<dbReference type="Proteomes" id="UP000036403">
    <property type="component" value="Unassembled WGS sequence"/>
</dbReference>
<dbReference type="InterPro" id="IPR018497">
    <property type="entry name" value="Peptidase_M13_C"/>
</dbReference>
<comment type="caution">
    <text evidence="3">The sequence shown here is derived from an EMBL/GenBank/DDBJ whole genome shotgun (WGS) entry which is preliminary data.</text>
</comment>
<accession>A0A0J7KC30</accession>
<dbReference type="PANTHER" id="PTHR11733">
    <property type="entry name" value="ZINC METALLOPROTEASE FAMILY M13 NEPRILYSIN-RELATED"/>
    <property type="match status" value="1"/>
</dbReference>
<comment type="similarity">
    <text evidence="1">Belongs to the peptidase M13 family.</text>
</comment>
<dbReference type="GO" id="GO:0016485">
    <property type="term" value="P:protein processing"/>
    <property type="evidence" value="ECO:0007669"/>
    <property type="project" value="TreeGrafter"/>
</dbReference>
<evidence type="ECO:0000313" key="4">
    <source>
        <dbReference type="Proteomes" id="UP000036403"/>
    </source>
</evidence>
<name>A0A0J7KC30_LASNI</name>
<dbReference type="InterPro" id="IPR024079">
    <property type="entry name" value="MetalloPept_cat_dom_sf"/>
</dbReference>